<comment type="caution">
    <text evidence="4">The sequence shown here is derived from an EMBL/GenBank/DDBJ whole genome shotgun (WGS) entry which is preliminary data.</text>
</comment>
<feature type="chain" id="PRO_5017971982" evidence="3">
    <location>
        <begin position="18"/>
        <end position="220"/>
    </location>
</feature>
<keyword evidence="3" id="KW-0732">Signal</keyword>
<proteinExistence type="predicted"/>
<dbReference type="AlphaFoldDB" id="A0A3M7I9E6"/>
<evidence type="ECO:0000256" key="2">
    <source>
        <dbReference type="SAM" id="Phobius"/>
    </source>
</evidence>
<evidence type="ECO:0000256" key="3">
    <source>
        <dbReference type="SAM" id="SignalP"/>
    </source>
</evidence>
<accession>A0A3M7I9E6</accession>
<feature type="transmembrane region" description="Helical" evidence="2">
    <location>
        <begin position="124"/>
        <end position="146"/>
    </location>
</feature>
<dbReference type="VEuPathDB" id="FungiDB:BTJ68_02746"/>
<keyword evidence="2" id="KW-0812">Transmembrane</keyword>
<sequence>MKAMTLFALTLASLALASDPRQCYTRYNNTVRAKGVPWYAEHRSAAMMILFADQTPSAEVQASEEALTGTVTDEAFSATPPDEWEPFARVATTTSSPAAAPTATVIVQVTPHVRNGRLSTGAQAGIGTACGVAGTGAVCALAFLLLKRRRLSGTEGDRRSPHVQSLLRDLLPDGSTKAELNSSGYDRNTRNNVSELETERAPAEVACVENPRQELGGHPL</sequence>
<evidence type="ECO:0000256" key="1">
    <source>
        <dbReference type="SAM" id="MobiDB-lite"/>
    </source>
</evidence>
<keyword evidence="2" id="KW-0472">Membrane</keyword>
<name>A0A3M7I9E6_HORWE</name>
<organism evidence="4 5">
    <name type="scientific">Hortaea werneckii</name>
    <name type="common">Black yeast</name>
    <name type="synonym">Cladosporium werneckii</name>
    <dbReference type="NCBI Taxonomy" id="91943"/>
    <lineage>
        <taxon>Eukaryota</taxon>
        <taxon>Fungi</taxon>
        <taxon>Dikarya</taxon>
        <taxon>Ascomycota</taxon>
        <taxon>Pezizomycotina</taxon>
        <taxon>Dothideomycetes</taxon>
        <taxon>Dothideomycetidae</taxon>
        <taxon>Mycosphaerellales</taxon>
        <taxon>Teratosphaeriaceae</taxon>
        <taxon>Hortaea</taxon>
    </lineage>
</organism>
<gene>
    <name evidence="4" type="ORF">D0859_13984</name>
</gene>
<protein>
    <submittedName>
        <fullName evidence="4">Uncharacterized protein</fullName>
    </submittedName>
</protein>
<evidence type="ECO:0000313" key="4">
    <source>
        <dbReference type="EMBL" id="RMZ22003.1"/>
    </source>
</evidence>
<dbReference type="EMBL" id="QWIT01000610">
    <property type="protein sequence ID" value="RMZ22003.1"/>
    <property type="molecule type" value="Genomic_DNA"/>
</dbReference>
<feature type="compositionally biased region" description="Polar residues" evidence="1">
    <location>
        <begin position="178"/>
        <end position="195"/>
    </location>
</feature>
<dbReference type="Proteomes" id="UP000281677">
    <property type="component" value="Unassembled WGS sequence"/>
</dbReference>
<evidence type="ECO:0000313" key="5">
    <source>
        <dbReference type="Proteomes" id="UP000281677"/>
    </source>
</evidence>
<reference evidence="4 5" key="1">
    <citation type="journal article" date="2018" name="BMC Genomics">
        <title>Genomic evidence for intraspecific hybridization in a clonal and extremely halotolerant yeast.</title>
        <authorList>
            <person name="Gostincar C."/>
            <person name="Stajich J.E."/>
            <person name="Zupancic J."/>
            <person name="Zalar P."/>
            <person name="Gunde-Cimerman N."/>
        </authorList>
    </citation>
    <scope>NUCLEOTIDE SEQUENCE [LARGE SCALE GENOMIC DNA]</scope>
    <source>
        <strain evidence="4 5">EXF-120</strain>
    </source>
</reference>
<feature type="region of interest" description="Disordered" evidence="1">
    <location>
        <begin position="154"/>
        <end position="202"/>
    </location>
</feature>
<feature type="signal peptide" evidence="3">
    <location>
        <begin position="1"/>
        <end position="17"/>
    </location>
</feature>
<keyword evidence="2" id="KW-1133">Transmembrane helix</keyword>